<name>A0A409XGJ2_PSICY</name>
<dbReference type="AlphaFoldDB" id="A0A409XGJ2"/>
<reference evidence="1 2" key="1">
    <citation type="journal article" date="2018" name="Evol. Lett.">
        <title>Horizontal gene cluster transfer increased hallucinogenic mushroom diversity.</title>
        <authorList>
            <person name="Reynolds H.T."/>
            <person name="Vijayakumar V."/>
            <person name="Gluck-Thaler E."/>
            <person name="Korotkin H.B."/>
            <person name="Matheny P.B."/>
            <person name="Slot J.C."/>
        </authorList>
    </citation>
    <scope>NUCLEOTIDE SEQUENCE [LARGE SCALE GENOMIC DNA]</scope>
    <source>
        <strain evidence="1 2">2631</strain>
    </source>
</reference>
<dbReference type="InParanoid" id="A0A409XGJ2"/>
<keyword evidence="2" id="KW-1185">Reference proteome</keyword>
<evidence type="ECO:0000313" key="2">
    <source>
        <dbReference type="Proteomes" id="UP000283269"/>
    </source>
</evidence>
<comment type="caution">
    <text evidence="1">The sequence shown here is derived from an EMBL/GenBank/DDBJ whole genome shotgun (WGS) entry which is preliminary data.</text>
</comment>
<organism evidence="1 2">
    <name type="scientific">Psilocybe cyanescens</name>
    <dbReference type="NCBI Taxonomy" id="93625"/>
    <lineage>
        <taxon>Eukaryota</taxon>
        <taxon>Fungi</taxon>
        <taxon>Dikarya</taxon>
        <taxon>Basidiomycota</taxon>
        <taxon>Agaricomycotina</taxon>
        <taxon>Agaricomycetes</taxon>
        <taxon>Agaricomycetidae</taxon>
        <taxon>Agaricales</taxon>
        <taxon>Agaricineae</taxon>
        <taxon>Strophariaceae</taxon>
        <taxon>Psilocybe</taxon>
    </lineage>
</organism>
<dbReference type="Proteomes" id="UP000283269">
    <property type="component" value="Unassembled WGS sequence"/>
</dbReference>
<gene>
    <name evidence="1" type="ORF">CVT25_004789</name>
</gene>
<proteinExistence type="predicted"/>
<sequence length="62" mass="6994">MAETSTMAENLDPFLSLYITGIRDIQIIRYARLLTLNRECFQLRPEVNDSVCITSDGKDGQG</sequence>
<accession>A0A409XGJ2</accession>
<protein>
    <submittedName>
        <fullName evidence="1">Uncharacterized protein</fullName>
    </submittedName>
</protein>
<dbReference type="EMBL" id="NHYD01001794">
    <property type="protein sequence ID" value="PPQ89873.1"/>
    <property type="molecule type" value="Genomic_DNA"/>
</dbReference>
<evidence type="ECO:0000313" key="1">
    <source>
        <dbReference type="EMBL" id="PPQ89873.1"/>
    </source>
</evidence>